<gene>
    <name evidence="1" type="ORF">HMPREF9455_04056</name>
</gene>
<dbReference type="AlphaFoldDB" id="F5J3Y9"/>
<proteinExistence type="predicted"/>
<dbReference type="Proteomes" id="UP000004913">
    <property type="component" value="Unassembled WGS sequence"/>
</dbReference>
<organism evidence="1 2">
    <name type="scientific">Dysgonomonas gadei ATCC BAA-286</name>
    <dbReference type="NCBI Taxonomy" id="742766"/>
    <lineage>
        <taxon>Bacteria</taxon>
        <taxon>Pseudomonadati</taxon>
        <taxon>Bacteroidota</taxon>
        <taxon>Bacteroidia</taxon>
        <taxon>Bacteroidales</taxon>
        <taxon>Dysgonomonadaceae</taxon>
        <taxon>Dysgonomonas</taxon>
    </lineage>
</organism>
<dbReference type="RefSeq" id="WP_006801592.1">
    <property type="nucleotide sequence ID" value="NZ_GL891995.1"/>
</dbReference>
<dbReference type="OrthoDB" id="1495130at2"/>
<sequence length="221" mass="26173">MREKIYFIFVFILFSFSLWGQNSLIEDKKSQTYLQDRYNNEIYVNKRIVKNDFIIEICNNTSDTIYLFDSYLTPELIKSKYIHRYNADVEKCKLSTLPLIPYLSVKLSDVIILGKDKIVKRYKTLYSFTPINPHCEIKLVIPLDVLNNNYKILDFEVKDKGSFDEIFFESINIDQKCSNIIIELAIYQKIDLLVSKEAYYLDSEKFEEQAKSFDVLAINFH</sequence>
<dbReference type="HOGENOM" id="CLU_1248998_0_0_10"/>
<dbReference type="STRING" id="742766.HMPREF9455_04056"/>
<evidence type="ECO:0000313" key="2">
    <source>
        <dbReference type="Proteomes" id="UP000004913"/>
    </source>
</evidence>
<reference evidence="1 2" key="1">
    <citation type="submission" date="2011-04" db="EMBL/GenBank/DDBJ databases">
        <title>The Genome Sequence of Dysgonomonas gadei ATCC BAA-286.</title>
        <authorList>
            <consortium name="The Broad Institute Genome Sequencing Platform"/>
            <person name="Earl A."/>
            <person name="Ward D."/>
            <person name="Feldgarden M."/>
            <person name="Gevers D."/>
            <person name="Pudlo N."/>
            <person name="Martens E."/>
            <person name="Allen-Vercoe E."/>
            <person name="Young S.K."/>
            <person name="Zeng Q."/>
            <person name="Gargeya S."/>
            <person name="Fitzgerald M."/>
            <person name="Haas B."/>
            <person name="Abouelleil A."/>
            <person name="Alvarado L."/>
            <person name="Arachchi H.M."/>
            <person name="Berlin A."/>
            <person name="Brown A."/>
            <person name="Chapman S.B."/>
            <person name="Chen Z."/>
            <person name="Dunbar C."/>
            <person name="Freedman E."/>
            <person name="Gearin G."/>
            <person name="Gellesch M."/>
            <person name="Goldberg J."/>
            <person name="Griggs A."/>
            <person name="Gujja S."/>
            <person name="Heiman D."/>
            <person name="Howarth C."/>
            <person name="Larson L."/>
            <person name="Lui A."/>
            <person name="MacDonald P.J.P."/>
            <person name="Mehta T."/>
            <person name="Montmayeur A."/>
            <person name="Murphy C."/>
            <person name="Neiman D."/>
            <person name="Pearson M."/>
            <person name="Priest M."/>
            <person name="Roberts A."/>
            <person name="Saif S."/>
            <person name="Shea T."/>
            <person name="Shenoy N."/>
            <person name="Sisk P."/>
            <person name="Stolte C."/>
            <person name="Sykes S."/>
            <person name="Yandava C."/>
            <person name="Wortman J."/>
            <person name="Nusbaum C."/>
            <person name="Birren B."/>
        </authorList>
    </citation>
    <scope>NUCLEOTIDE SEQUENCE [LARGE SCALE GENOMIC DNA]</scope>
    <source>
        <strain evidence="1 2">ATCC BAA-286</strain>
    </source>
</reference>
<evidence type="ECO:0000313" key="1">
    <source>
        <dbReference type="EMBL" id="EGJ99560.1"/>
    </source>
</evidence>
<accession>F5J3Y9</accession>
<keyword evidence="2" id="KW-1185">Reference proteome</keyword>
<name>F5J3Y9_9BACT</name>
<protein>
    <submittedName>
        <fullName evidence="1">Uncharacterized protein</fullName>
    </submittedName>
</protein>
<comment type="caution">
    <text evidence="1">The sequence shown here is derived from an EMBL/GenBank/DDBJ whole genome shotgun (WGS) entry which is preliminary data.</text>
</comment>
<dbReference type="EMBL" id="ADLV01000057">
    <property type="protein sequence ID" value="EGJ99560.1"/>
    <property type="molecule type" value="Genomic_DNA"/>
</dbReference>